<keyword evidence="2" id="KW-0732">Signal</keyword>
<evidence type="ECO:0008006" key="5">
    <source>
        <dbReference type="Google" id="ProtNLM"/>
    </source>
</evidence>
<evidence type="ECO:0000256" key="2">
    <source>
        <dbReference type="SAM" id="SignalP"/>
    </source>
</evidence>
<keyword evidence="4" id="KW-1185">Reference proteome</keyword>
<reference evidence="3 4" key="1">
    <citation type="submission" date="2016-04" db="EMBL/GenBank/DDBJ databases">
        <title>A degradative enzymes factory behind the ericoid mycorrhizal symbiosis.</title>
        <authorList>
            <consortium name="DOE Joint Genome Institute"/>
            <person name="Martino E."/>
            <person name="Morin E."/>
            <person name="Grelet G."/>
            <person name="Kuo A."/>
            <person name="Kohler A."/>
            <person name="Daghino S."/>
            <person name="Barry K."/>
            <person name="Choi C."/>
            <person name="Cichocki N."/>
            <person name="Clum A."/>
            <person name="Copeland A."/>
            <person name="Hainaut M."/>
            <person name="Haridas S."/>
            <person name="Labutti K."/>
            <person name="Lindquist E."/>
            <person name="Lipzen A."/>
            <person name="Khouja H.-R."/>
            <person name="Murat C."/>
            <person name="Ohm R."/>
            <person name="Olson A."/>
            <person name="Spatafora J."/>
            <person name="Veneault-Fourrey C."/>
            <person name="Henrissat B."/>
            <person name="Grigoriev I."/>
            <person name="Martin F."/>
            <person name="Perotto S."/>
        </authorList>
    </citation>
    <scope>NUCLEOTIDE SEQUENCE [LARGE SCALE GENOMIC DNA]</scope>
    <source>
        <strain evidence="3 4">E</strain>
    </source>
</reference>
<gene>
    <name evidence="3" type="ORF">K444DRAFT_661103</name>
</gene>
<proteinExistence type="predicted"/>
<dbReference type="Proteomes" id="UP000235371">
    <property type="component" value="Unassembled WGS sequence"/>
</dbReference>
<name>A0A2J6TKX9_9HELO</name>
<dbReference type="RefSeq" id="XP_024740589.1">
    <property type="nucleotide sequence ID" value="XM_024886542.1"/>
</dbReference>
<evidence type="ECO:0000313" key="4">
    <source>
        <dbReference type="Proteomes" id="UP000235371"/>
    </source>
</evidence>
<dbReference type="EMBL" id="KZ613780">
    <property type="protein sequence ID" value="PMD63685.1"/>
    <property type="molecule type" value="Genomic_DNA"/>
</dbReference>
<keyword evidence="1" id="KW-0472">Membrane</keyword>
<dbReference type="OrthoDB" id="4779287at2759"/>
<feature type="signal peptide" evidence="2">
    <location>
        <begin position="1"/>
        <end position="32"/>
    </location>
</feature>
<dbReference type="InParanoid" id="A0A2J6TKX9"/>
<evidence type="ECO:0000256" key="1">
    <source>
        <dbReference type="SAM" id="Phobius"/>
    </source>
</evidence>
<evidence type="ECO:0000313" key="3">
    <source>
        <dbReference type="EMBL" id="PMD63685.1"/>
    </source>
</evidence>
<keyword evidence="1" id="KW-0812">Transmembrane</keyword>
<feature type="chain" id="PRO_5014461031" description="Mid2 domain-containing protein" evidence="2">
    <location>
        <begin position="33"/>
        <end position="359"/>
    </location>
</feature>
<dbReference type="GeneID" id="36594619"/>
<dbReference type="STRING" id="1095630.A0A2J6TKX9"/>
<accession>A0A2J6TKX9</accession>
<feature type="transmembrane region" description="Helical" evidence="1">
    <location>
        <begin position="233"/>
        <end position="254"/>
    </location>
</feature>
<dbReference type="AlphaFoldDB" id="A0A2J6TKX9"/>
<keyword evidence="1" id="KW-1133">Transmembrane helix</keyword>
<organism evidence="3 4">
    <name type="scientific">Hyaloscypha bicolor E</name>
    <dbReference type="NCBI Taxonomy" id="1095630"/>
    <lineage>
        <taxon>Eukaryota</taxon>
        <taxon>Fungi</taxon>
        <taxon>Dikarya</taxon>
        <taxon>Ascomycota</taxon>
        <taxon>Pezizomycotina</taxon>
        <taxon>Leotiomycetes</taxon>
        <taxon>Helotiales</taxon>
        <taxon>Hyaloscyphaceae</taxon>
        <taxon>Hyaloscypha</taxon>
        <taxon>Hyaloscypha bicolor</taxon>
    </lineage>
</organism>
<sequence>MDQKMRSSIRFLSLAALLAVAQTLSLAPPVLQERTSYNGGWALAIPGTSCPADAPVACPTAGGNVNPACCPNGQTCFGLENQHCCPTNSECENVVTNFPACANSTWNMYALSFSSRTFFCCEPGQYGVLPISGYTGICEPVDQPVASSLVATPASQAGGTGVATAVQAPSTGTVTSTMRNGALTTILTTALVATASGTATGTGNGSPASTAGATGFGFGQSGTVTFHISKGGLIGIVVVAVVVLTSIIIFCVYWRKRKADRRRGVAALGGNGGGAVYAGTGTPMRAAFPRTDDTSPGVVYAQPVGGSPVVQQGYPQQDYGKSELPSPVMHANTHLAVSPNMGVPASRRWEGPYGRVEMP</sequence>
<protein>
    <recommendedName>
        <fullName evidence="5">Mid2 domain-containing protein</fullName>
    </recommendedName>
</protein>